<dbReference type="AlphaFoldDB" id="A0A8X7WN79"/>
<proteinExistence type="predicted"/>
<dbReference type="EMBL" id="JAAMPC010000001">
    <property type="protein sequence ID" value="KAG2332876.1"/>
    <property type="molecule type" value="Genomic_DNA"/>
</dbReference>
<reference evidence="2 3" key="1">
    <citation type="submission" date="2020-02" db="EMBL/GenBank/DDBJ databases">
        <authorList>
            <person name="Ma Q."/>
            <person name="Huang Y."/>
            <person name="Song X."/>
            <person name="Pei D."/>
        </authorList>
    </citation>
    <scope>NUCLEOTIDE SEQUENCE [LARGE SCALE GENOMIC DNA]</scope>
    <source>
        <strain evidence="2">Sxm20200214</strain>
        <tissue evidence="2">Leaf</tissue>
    </source>
</reference>
<sequence>MHVAVPRLRSTIPIPDNPETIMHLQEPLFPKYTPPSYTDILSVEAEPDVSSNTTYDDDEVVPLSTTRKSKPLCGNSLKSRPALTKVLKPRKTSKQRETVLKPRKTARKTDTVRKQRRISNYFHVASSSRTSDEKILELLSGISEQLSNIQKKQKLFRILLKRQSTPSRLKRSALRNRSNIFTAKKTLMEEDHTFSHSPVVSQYAAQKYGSTALNKEPSSETAVRETGGTTPVHTSPIHASPNHKPSIQHHPDHEVSDHNIPTPNSPFTPKDTPIHPPKTIKTRRSTSEERSRELSDSSPARERPKHIPSVEENILAKELYRSESVPALDLICPLNQSLWDRFETVLSNANYAFHITPSKFDFSNNFLVQLAKPSQWTTTYNKSETHLFKWVDEALLDEIRIVDAKRVDLLHELQALTGKVNVELDSHRLWLVGRAEEMRNEINENMVQLTKAIDESTSLMKAQIDAKVKTHTNSKWSINQTAAAMAMIGAMTYLYWKLL</sequence>
<organism evidence="2 3">
    <name type="scientific">Brassica carinata</name>
    <name type="common">Ethiopian mustard</name>
    <name type="synonym">Abyssinian cabbage</name>
    <dbReference type="NCBI Taxonomy" id="52824"/>
    <lineage>
        <taxon>Eukaryota</taxon>
        <taxon>Viridiplantae</taxon>
        <taxon>Streptophyta</taxon>
        <taxon>Embryophyta</taxon>
        <taxon>Tracheophyta</taxon>
        <taxon>Spermatophyta</taxon>
        <taxon>Magnoliopsida</taxon>
        <taxon>eudicotyledons</taxon>
        <taxon>Gunneridae</taxon>
        <taxon>Pentapetalae</taxon>
        <taxon>rosids</taxon>
        <taxon>malvids</taxon>
        <taxon>Brassicales</taxon>
        <taxon>Brassicaceae</taxon>
        <taxon>Brassiceae</taxon>
        <taxon>Brassica</taxon>
    </lineage>
</organism>
<keyword evidence="3" id="KW-1185">Reference proteome</keyword>
<evidence type="ECO:0000313" key="3">
    <source>
        <dbReference type="Proteomes" id="UP000886595"/>
    </source>
</evidence>
<evidence type="ECO:0000313" key="2">
    <source>
        <dbReference type="EMBL" id="KAG2332876.1"/>
    </source>
</evidence>
<feature type="compositionally biased region" description="Basic and acidic residues" evidence="1">
    <location>
        <begin position="285"/>
        <end position="302"/>
    </location>
</feature>
<accession>A0A8X7WN79</accession>
<dbReference type="Proteomes" id="UP000886595">
    <property type="component" value="Unassembled WGS sequence"/>
</dbReference>
<feature type="region of interest" description="Disordered" evidence="1">
    <location>
        <begin position="211"/>
        <end position="309"/>
    </location>
</feature>
<evidence type="ECO:0000256" key="1">
    <source>
        <dbReference type="SAM" id="MobiDB-lite"/>
    </source>
</evidence>
<feature type="region of interest" description="Disordered" evidence="1">
    <location>
        <begin position="90"/>
        <end position="112"/>
    </location>
</feature>
<comment type="caution">
    <text evidence="2">The sequence shown here is derived from an EMBL/GenBank/DDBJ whole genome shotgun (WGS) entry which is preliminary data.</text>
</comment>
<protein>
    <submittedName>
        <fullName evidence="2">Uncharacterized protein</fullName>
    </submittedName>
</protein>
<name>A0A8X7WN79_BRACI</name>
<gene>
    <name evidence="2" type="ORF">Bca52824_004056</name>
</gene>